<name>A0A8X6YMM4_9ARAC</name>
<dbReference type="AlphaFoldDB" id="A0A8X6YMM4"/>
<evidence type="ECO:0000313" key="1">
    <source>
        <dbReference type="EMBL" id="GFY74697.1"/>
    </source>
</evidence>
<comment type="caution">
    <text evidence="1">The sequence shown here is derived from an EMBL/GenBank/DDBJ whole genome shotgun (WGS) entry which is preliminary data.</text>
</comment>
<gene>
    <name evidence="1" type="ORF">TNIN_184561</name>
</gene>
<accession>A0A8X6YMM4</accession>
<dbReference type="Proteomes" id="UP000886998">
    <property type="component" value="Unassembled WGS sequence"/>
</dbReference>
<organism evidence="1 2">
    <name type="scientific">Trichonephila inaurata madagascariensis</name>
    <dbReference type="NCBI Taxonomy" id="2747483"/>
    <lineage>
        <taxon>Eukaryota</taxon>
        <taxon>Metazoa</taxon>
        <taxon>Ecdysozoa</taxon>
        <taxon>Arthropoda</taxon>
        <taxon>Chelicerata</taxon>
        <taxon>Arachnida</taxon>
        <taxon>Araneae</taxon>
        <taxon>Araneomorphae</taxon>
        <taxon>Entelegynae</taxon>
        <taxon>Araneoidea</taxon>
        <taxon>Nephilidae</taxon>
        <taxon>Trichonephila</taxon>
        <taxon>Trichonephila inaurata</taxon>
    </lineage>
</organism>
<reference evidence="1" key="1">
    <citation type="submission" date="2020-08" db="EMBL/GenBank/DDBJ databases">
        <title>Multicomponent nature underlies the extraordinary mechanical properties of spider dragline silk.</title>
        <authorList>
            <person name="Kono N."/>
            <person name="Nakamura H."/>
            <person name="Mori M."/>
            <person name="Yoshida Y."/>
            <person name="Ohtoshi R."/>
            <person name="Malay A.D."/>
            <person name="Moran D.A.P."/>
            <person name="Tomita M."/>
            <person name="Numata K."/>
            <person name="Arakawa K."/>
        </authorList>
    </citation>
    <scope>NUCLEOTIDE SEQUENCE</scope>
</reference>
<evidence type="ECO:0000313" key="2">
    <source>
        <dbReference type="Proteomes" id="UP000886998"/>
    </source>
</evidence>
<keyword evidence="2" id="KW-1185">Reference proteome</keyword>
<protein>
    <submittedName>
        <fullName evidence="1">Uncharacterized protein</fullName>
    </submittedName>
</protein>
<proteinExistence type="predicted"/>
<sequence>MPWPKIHRWRLFVTRIDHRPVASLQSGQSILHSATSFELPLVHAVLGALRLRVAHSAISCRRYVSRCHLSFLTPVAYIVCFRPQAAR</sequence>
<dbReference type="EMBL" id="BMAV01020892">
    <property type="protein sequence ID" value="GFY74697.1"/>
    <property type="molecule type" value="Genomic_DNA"/>
</dbReference>